<protein>
    <submittedName>
        <fullName evidence="2">Uncharacterized protein</fullName>
    </submittedName>
</protein>
<reference evidence="2" key="1">
    <citation type="submission" date="2022-09" db="EMBL/GenBank/DDBJ databases">
        <title>Isolation and characterization of 3-chlorobenzoate degrading bacteria from soils in Shizuoka.</title>
        <authorList>
            <person name="Ifat A."/>
            <person name="Ogawa N."/>
            <person name="Kimbara K."/>
            <person name="Moriuchi R."/>
            <person name="Dohra H."/>
            <person name="Shintani M."/>
        </authorList>
    </citation>
    <scope>NUCLEOTIDE SEQUENCE</scope>
    <source>
        <strain evidence="2">19CS4-2</strain>
    </source>
</reference>
<comment type="caution">
    <text evidence="2">The sequence shown here is derived from an EMBL/GenBank/DDBJ whole genome shotgun (WGS) entry which is preliminary data.</text>
</comment>
<dbReference type="AlphaFoldDB" id="A0AA37IFN2"/>
<evidence type="ECO:0000256" key="1">
    <source>
        <dbReference type="SAM" id="MobiDB-lite"/>
    </source>
</evidence>
<name>A0AA37IFN2_9BURK</name>
<accession>A0AA37IFN2</accession>
<organism evidence="2 3">
    <name type="scientific">Caballeronia novacaledonica</name>
    <dbReference type="NCBI Taxonomy" id="1544861"/>
    <lineage>
        <taxon>Bacteria</taxon>
        <taxon>Pseudomonadati</taxon>
        <taxon>Pseudomonadota</taxon>
        <taxon>Betaproteobacteria</taxon>
        <taxon>Burkholderiales</taxon>
        <taxon>Burkholderiaceae</taxon>
        <taxon>Caballeronia</taxon>
    </lineage>
</organism>
<evidence type="ECO:0000313" key="2">
    <source>
        <dbReference type="EMBL" id="GJH25871.1"/>
    </source>
</evidence>
<gene>
    <name evidence="2" type="ORF">CBA19CS42_15165</name>
</gene>
<feature type="region of interest" description="Disordered" evidence="1">
    <location>
        <begin position="212"/>
        <end position="234"/>
    </location>
</feature>
<proteinExistence type="predicted"/>
<sequence>MSQTLPGFPALPSSAETSVISEPELVAVRLSELHESLDEALLKEANEHGYRSRLEVTELHAPTAAGSYHWHSTLYAVRYALTAREWSPENLRNCPFIVSPDRKVAIAVMTGDADTGLVKGKPTNQAQKGAVLQRAVAQNQQLELFDPAVVKDLASSKDATQLWVLLYHVAFGADGKPEIRSELSLPSRFARKQIVEWSQRLILASIRPDSEPIIGQDEPTGPIDVPVERRTGTS</sequence>
<dbReference type="RefSeq" id="WP_238212502.1">
    <property type="nucleotide sequence ID" value="NZ_BPUS01000005.1"/>
</dbReference>
<dbReference type="Proteomes" id="UP001055111">
    <property type="component" value="Unassembled WGS sequence"/>
</dbReference>
<evidence type="ECO:0000313" key="3">
    <source>
        <dbReference type="Proteomes" id="UP001055111"/>
    </source>
</evidence>
<dbReference type="EMBL" id="BPUS01000005">
    <property type="protein sequence ID" value="GJH25871.1"/>
    <property type="molecule type" value="Genomic_DNA"/>
</dbReference>